<dbReference type="PANTHER" id="PTHR14881:SF4">
    <property type="entry name" value="LISH DOMAIN-CONTAINING PROTEIN ARMC9"/>
    <property type="match status" value="1"/>
</dbReference>
<dbReference type="EMBL" id="CAJJDP010000001">
    <property type="protein sequence ID" value="CAD8132295.1"/>
    <property type="molecule type" value="Genomic_DNA"/>
</dbReference>
<evidence type="ECO:0000259" key="5">
    <source>
        <dbReference type="Pfam" id="PF23138"/>
    </source>
</evidence>
<feature type="domain" description="LisH" evidence="4">
    <location>
        <begin position="543"/>
        <end position="662"/>
    </location>
</feature>
<dbReference type="Pfam" id="PF21050">
    <property type="entry name" value="ARMC9_ARM"/>
    <property type="match status" value="1"/>
</dbReference>
<accession>A0A8S1RYY4</accession>
<dbReference type="PROSITE" id="PS50176">
    <property type="entry name" value="ARM_REPEAT"/>
    <property type="match status" value="1"/>
</dbReference>
<gene>
    <name evidence="6" type="ORF">POCTA_138.1.T0030361</name>
</gene>
<sequence>MNQRKPQSRQEARAKVDSGLNKPRKQDQIQKRPESAVQSQSGEKYQESEQNFIYQTNMSDKMSTIVQDYLLKQNYLKTLEQFENESQYNHQRVGNQQEYQMLQYFDKGDRDSFLRLWNQHLPQNNKQDYDLWKLEFYIQIYFLIYPIHPYLSKKGQIDKQSINAFKQYLDSKGEDLSKTNEVLPFYALPYVQQPQKHQTFQHLFTTQWVEDLKDRLKDFTSQIFQNEQITHLQKLVQHYENQYQQNQYQQIQHNNYQQQDQQKEIKRLNDQIQKLQSDNTEIKQKLNQQVQAYQELNNHAEKNFTEAQQKWFSLCKELMVVSKDLQKYVDTNQSIQNQQKIQNLKKKLLQYEKFLNQDFEDLVNKSQDISLFEKASMAEQEISNIAHNQQLPTPIKSNQMEEYVPLNYPKIIQLFTKSNNYQHVANVLQALRWRITRAKNALQRRQVVVAYATHDIIGTHSKNILLAQYLILKSHPLVQCQTLKLLNALASDYHGRSYLTLNPTLIKFLVDLIKKEQSDSLIRKNAIGALQKMSLRKQSQTFMLENNIIYYTLIILKNERNNLSEYTYEYITALIMNLSLSSRGKDELTKHKELAFEVLYELIDYPNDQIKTFTNGTFYSLFSRKIIRDYAYSLQIPEELPRLLENSDEKFKKQIQYMIAQLSADEDDYDQSQMEEENDVDDLEDEEEECIGDDDEEDDLNNQDNIVGEELLQKDFELVGDEAENQKLVMDSIILKEVQQRQEQIRESQLERMPVGQIPFYNDTNDKKYNQKAQQHHNQQKQSIQGQGQQNINYNDIQEFVSKPKIPRTPPGGQKK</sequence>
<keyword evidence="2" id="KW-0175">Coiled coil</keyword>
<dbReference type="PANTHER" id="PTHR14881">
    <property type="entry name" value="LISH DOMAIN-CONTAINING PROTEIN ARMC9"/>
    <property type="match status" value="1"/>
</dbReference>
<proteinExistence type="predicted"/>
<dbReference type="GO" id="GO:0097542">
    <property type="term" value="C:ciliary tip"/>
    <property type="evidence" value="ECO:0007669"/>
    <property type="project" value="TreeGrafter"/>
</dbReference>
<feature type="repeat" description="ARM" evidence="1">
    <location>
        <begin position="504"/>
        <end position="548"/>
    </location>
</feature>
<feature type="region of interest" description="Disordered" evidence="3">
    <location>
        <begin position="665"/>
        <end position="701"/>
    </location>
</feature>
<feature type="compositionally biased region" description="Basic and acidic residues" evidence="3">
    <location>
        <begin position="24"/>
        <end position="34"/>
    </location>
</feature>
<dbReference type="OMA" id="QQSDKEF"/>
<organism evidence="6 7">
    <name type="scientific">Paramecium octaurelia</name>
    <dbReference type="NCBI Taxonomy" id="43137"/>
    <lineage>
        <taxon>Eukaryota</taxon>
        <taxon>Sar</taxon>
        <taxon>Alveolata</taxon>
        <taxon>Ciliophora</taxon>
        <taxon>Intramacronucleata</taxon>
        <taxon>Oligohymenophorea</taxon>
        <taxon>Peniculida</taxon>
        <taxon>Parameciidae</taxon>
        <taxon>Paramecium</taxon>
    </lineage>
</organism>
<feature type="coiled-coil region" evidence="2">
    <location>
        <begin position="258"/>
        <end position="310"/>
    </location>
</feature>
<reference evidence="6" key="1">
    <citation type="submission" date="2021-01" db="EMBL/GenBank/DDBJ databases">
        <authorList>
            <consortium name="Genoscope - CEA"/>
            <person name="William W."/>
        </authorList>
    </citation>
    <scope>NUCLEOTIDE SEQUENCE</scope>
</reference>
<protein>
    <recommendedName>
        <fullName evidence="8">LisH domain-containing protein ARMC9</fullName>
    </recommendedName>
</protein>
<dbReference type="Proteomes" id="UP000683925">
    <property type="component" value="Unassembled WGS sequence"/>
</dbReference>
<name>A0A8S1RYY4_PAROT</name>
<dbReference type="AlphaFoldDB" id="A0A8S1RYY4"/>
<feature type="compositionally biased region" description="Polar residues" evidence="3">
    <location>
        <begin position="36"/>
        <end position="46"/>
    </location>
</feature>
<evidence type="ECO:0000313" key="6">
    <source>
        <dbReference type="EMBL" id="CAD8132295.1"/>
    </source>
</evidence>
<dbReference type="OrthoDB" id="301977at2759"/>
<evidence type="ECO:0000256" key="2">
    <source>
        <dbReference type="SAM" id="Coils"/>
    </source>
</evidence>
<dbReference type="InterPro" id="IPR048959">
    <property type="entry name" value="ARMC9_ARM_dom"/>
</dbReference>
<dbReference type="GO" id="GO:0060271">
    <property type="term" value="P:cilium assembly"/>
    <property type="evidence" value="ECO:0007669"/>
    <property type="project" value="InterPro"/>
</dbReference>
<feature type="compositionally biased region" description="Low complexity" evidence="3">
    <location>
        <begin position="780"/>
        <end position="795"/>
    </location>
</feature>
<evidence type="ECO:0008006" key="8">
    <source>
        <dbReference type="Google" id="ProtNLM"/>
    </source>
</evidence>
<dbReference type="InterPro" id="IPR000225">
    <property type="entry name" value="Armadillo"/>
</dbReference>
<comment type="caution">
    <text evidence="6">The sequence shown here is derived from an EMBL/GenBank/DDBJ whole genome shotgun (WGS) entry which is preliminary data.</text>
</comment>
<evidence type="ECO:0000256" key="1">
    <source>
        <dbReference type="PROSITE-ProRule" id="PRU00259"/>
    </source>
</evidence>
<dbReference type="InterPro" id="IPR040369">
    <property type="entry name" value="ARMC9"/>
</dbReference>
<keyword evidence="7" id="KW-1185">Reference proteome</keyword>
<dbReference type="GO" id="GO:0005814">
    <property type="term" value="C:centriole"/>
    <property type="evidence" value="ECO:0007669"/>
    <property type="project" value="TreeGrafter"/>
</dbReference>
<feature type="region of interest" description="Disordered" evidence="3">
    <location>
        <begin position="756"/>
        <end position="816"/>
    </location>
</feature>
<dbReference type="InterPro" id="IPR056327">
    <property type="entry name" value="ARMC9_CTLH-like_dom"/>
</dbReference>
<dbReference type="Pfam" id="PF23138">
    <property type="entry name" value="CTLH_Armc9"/>
    <property type="match status" value="1"/>
</dbReference>
<feature type="domain" description="ARMC9 CTLH-like" evidence="5">
    <location>
        <begin position="96"/>
        <end position="226"/>
    </location>
</feature>
<evidence type="ECO:0000256" key="3">
    <source>
        <dbReference type="SAM" id="MobiDB-lite"/>
    </source>
</evidence>
<feature type="region of interest" description="Disordered" evidence="3">
    <location>
        <begin position="1"/>
        <end position="46"/>
    </location>
</feature>
<evidence type="ECO:0000259" key="4">
    <source>
        <dbReference type="Pfam" id="PF21050"/>
    </source>
</evidence>
<dbReference type="GO" id="GO:0036064">
    <property type="term" value="C:ciliary basal body"/>
    <property type="evidence" value="ECO:0007669"/>
    <property type="project" value="InterPro"/>
</dbReference>
<evidence type="ECO:0000313" key="7">
    <source>
        <dbReference type="Proteomes" id="UP000683925"/>
    </source>
</evidence>